<dbReference type="PATRIC" id="fig|1123269.5.peg.910"/>
<feature type="domain" description="Glycoside hydrolase family 2 immunoglobulin-like beta-sandwich" evidence="6">
    <location>
        <begin position="204"/>
        <end position="308"/>
    </location>
</feature>
<evidence type="ECO:0000256" key="1">
    <source>
        <dbReference type="ARBA" id="ARBA00007401"/>
    </source>
</evidence>
<dbReference type="InterPro" id="IPR051913">
    <property type="entry name" value="GH2_Domain-Containing"/>
</dbReference>
<evidence type="ECO:0000313" key="10">
    <source>
        <dbReference type="EMBL" id="AHE52679.1"/>
    </source>
</evidence>
<evidence type="ECO:0000259" key="6">
    <source>
        <dbReference type="Pfam" id="PF00703"/>
    </source>
</evidence>
<dbReference type="STRING" id="1123269.NX02_04685"/>
<feature type="domain" description="Malectin" evidence="8">
    <location>
        <begin position="729"/>
        <end position="858"/>
    </location>
</feature>
<dbReference type="InterPro" id="IPR008979">
    <property type="entry name" value="Galactose-bd-like_sf"/>
</dbReference>
<dbReference type="eggNOG" id="COG3250">
    <property type="taxonomic scope" value="Bacteria"/>
</dbReference>
<protein>
    <recommendedName>
        <fullName evidence="12">Glycoside hydrolase</fullName>
    </recommendedName>
</protein>
<feature type="domain" description="Glycoside hydrolase family 2 catalytic" evidence="7">
    <location>
        <begin position="315"/>
        <end position="629"/>
    </location>
</feature>
<dbReference type="KEGG" id="ssan:NX02_04685"/>
<dbReference type="PANTHER" id="PTHR42732:SF1">
    <property type="entry name" value="BETA-MANNOSIDASE"/>
    <property type="match status" value="1"/>
</dbReference>
<keyword evidence="3" id="KW-0326">Glycosidase</keyword>
<dbReference type="SUPFAM" id="SSF49785">
    <property type="entry name" value="Galactose-binding domain-like"/>
    <property type="match status" value="2"/>
</dbReference>
<dbReference type="PRINTS" id="PR00132">
    <property type="entry name" value="GLHYDRLASE2"/>
</dbReference>
<dbReference type="InterPro" id="IPR017853">
    <property type="entry name" value="GH"/>
</dbReference>
<evidence type="ECO:0000259" key="8">
    <source>
        <dbReference type="Pfam" id="PF11721"/>
    </source>
</evidence>
<dbReference type="GO" id="GO:0004553">
    <property type="term" value="F:hydrolase activity, hydrolyzing O-glycosyl compounds"/>
    <property type="evidence" value="ECO:0007669"/>
    <property type="project" value="InterPro"/>
</dbReference>
<dbReference type="AlphaFoldDB" id="W0A3Z7"/>
<comment type="similarity">
    <text evidence="1">Belongs to the glycosyl hydrolase 2 family.</text>
</comment>
<keyword evidence="5" id="KW-0732">Signal</keyword>
<dbReference type="InterPro" id="IPR006103">
    <property type="entry name" value="Glyco_hydro_2_cat"/>
</dbReference>
<organism evidence="10 11">
    <name type="scientific">Sphingomonas sanxanigenens DSM 19645 = NX02</name>
    <dbReference type="NCBI Taxonomy" id="1123269"/>
    <lineage>
        <taxon>Bacteria</taxon>
        <taxon>Pseudomonadati</taxon>
        <taxon>Pseudomonadota</taxon>
        <taxon>Alphaproteobacteria</taxon>
        <taxon>Sphingomonadales</taxon>
        <taxon>Sphingomonadaceae</taxon>
        <taxon>Sphingomonas</taxon>
    </lineage>
</organism>
<dbReference type="HOGENOM" id="CLU_006501_5_0_5"/>
<evidence type="ECO:0000256" key="4">
    <source>
        <dbReference type="SAM" id="MobiDB-lite"/>
    </source>
</evidence>
<dbReference type="InterPro" id="IPR021720">
    <property type="entry name" value="Malectin_dom"/>
</dbReference>
<evidence type="ECO:0000256" key="2">
    <source>
        <dbReference type="ARBA" id="ARBA00022801"/>
    </source>
</evidence>
<dbReference type="Pfam" id="PF22666">
    <property type="entry name" value="Glyco_hydro_2_N2"/>
    <property type="match status" value="1"/>
</dbReference>
<dbReference type="GO" id="GO:0005975">
    <property type="term" value="P:carbohydrate metabolic process"/>
    <property type="evidence" value="ECO:0007669"/>
    <property type="project" value="InterPro"/>
</dbReference>
<evidence type="ECO:0000259" key="7">
    <source>
        <dbReference type="Pfam" id="PF02836"/>
    </source>
</evidence>
<dbReference type="InterPro" id="IPR036156">
    <property type="entry name" value="Beta-gal/glucu_dom_sf"/>
</dbReference>
<keyword evidence="11" id="KW-1185">Reference proteome</keyword>
<proteinExistence type="inferred from homology"/>
<feature type="domain" description="Beta-mannosidase-like galactose-binding" evidence="9">
    <location>
        <begin position="85"/>
        <end position="154"/>
    </location>
</feature>
<dbReference type="Gene3D" id="2.60.120.430">
    <property type="entry name" value="Galactose-binding lectin"/>
    <property type="match status" value="1"/>
</dbReference>
<name>W0A3Z7_9SPHN</name>
<dbReference type="InterPro" id="IPR006102">
    <property type="entry name" value="Ig-like_GH2"/>
</dbReference>
<feature type="chain" id="PRO_5004785026" description="Glycoside hydrolase" evidence="5">
    <location>
        <begin position="24"/>
        <end position="874"/>
    </location>
</feature>
<feature type="signal peptide" evidence="5">
    <location>
        <begin position="1"/>
        <end position="23"/>
    </location>
</feature>
<evidence type="ECO:0000256" key="5">
    <source>
        <dbReference type="SAM" id="SignalP"/>
    </source>
</evidence>
<gene>
    <name evidence="10" type="ORF">NX02_04685</name>
</gene>
<evidence type="ECO:0000259" key="9">
    <source>
        <dbReference type="Pfam" id="PF22666"/>
    </source>
</evidence>
<evidence type="ECO:0000313" key="11">
    <source>
        <dbReference type="Proteomes" id="UP000018851"/>
    </source>
</evidence>
<dbReference type="Gene3D" id="3.20.20.80">
    <property type="entry name" value="Glycosidases"/>
    <property type="match status" value="1"/>
</dbReference>
<accession>W0A3Z7</accession>
<dbReference type="Pfam" id="PF11721">
    <property type="entry name" value="Malectin"/>
    <property type="match status" value="1"/>
</dbReference>
<dbReference type="InterPro" id="IPR013783">
    <property type="entry name" value="Ig-like_fold"/>
</dbReference>
<dbReference type="Pfam" id="PF00703">
    <property type="entry name" value="Glyco_hydro_2"/>
    <property type="match status" value="1"/>
</dbReference>
<reference evidence="10 11" key="1">
    <citation type="submission" date="2013-07" db="EMBL/GenBank/DDBJ databases">
        <title>Completed genome of Sphingomonas sanxanigenens NX02.</title>
        <authorList>
            <person name="Ma T."/>
            <person name="Huang H."/>
            <person name="Wu M."/>
            <person name="Li X."/>
            <person name="Li G."/>
        </authorList>
    </citation>
    <scope>NUCLEOTIDE SEQUENCE [LARGE SCALE GENOMIC DNA]</scope>
    <source>
        <strain evidence="10 11">NX02</strain>
    </source>
</reference>
<feature type="region of interest" description="Disordered" evidence="4">
    <location>
        <begin position="745"/>
        <end position="772"/>
    </location>
</feature>
<evidence type="ECO:0000256" key="3">
    <source>
        <dbReference type="ARBA" id="ARBA00023295"/>
    </source>
</evidence>
<dbReference type="InterPro" id="IPR054593">
    <property type="entry name" value="Beta-mannosidase-like_N2"/>
</dbReference>
<sequence length="874" mass="95369">MMSKLACFTVPVILAAVAAPAFAQDRQTRPLVDGWRFELGDHPAAAQAGFDDRGWQPVVLPHNWNRMGGTAEKRSDYQNVHGPGWYRMRFPTPEKMGDRHAWIEFDAASIIADVWLNGVKLGRHAGAFARFRFDATTALKPTGDNLLVVRADNSSPRDPGSPTAEIPPMNGDWPMYGGLYRPARLVLTAPLRIAMRDMGGPGVYARTEAVEGGAARIAITTKLENDQPRAETAEIITTILDADGRTVATARGKQPVAGKGSAELAQSLTVPDAKLWDVGRAYLYRVRVDIADARGRLRDRVEQPLGIRTFRIDADTGFWINGAHVDLKGVSRHQDRPVKGWAIDAADIAEDMALIREIGANTLRLAHYQHADAAYDAADEAGLVTWAEIPLVDRSAPWGQEKTTPGFAANAEQQLRELIRQTYNHPSIAVWSIANEVNLEAAKGRGTSNARPLLERLQQVVHEEDPSRPATLADCCGSIPSEARAGLDTVAGITDVIGYNRYHGWYAPDVTALGPDLDRLHALYPKQPISISEYGAGGALTQHSDDPTAAPIAPFGRPHPEEFQSHILEESWRQIASRSYVWASWVWNMFDFSNELRLEGDLTDTNDKGLISFDRRTKKDAFYFYKANWSKEAFVHLTSRRHVDRPYPLAEVKAYSNQPSVRLSLNGRDLGAAKCDLGICRWPGVALDAGANLLEARAGAVSDAIEWQFAGKPGVYAIRAGTLVGRRGADGLLWGSDVFVTGGTGHFRDQPSSSRGGQPGPVRPVAGTSDQAPYESWRAGDFAYAIPVPRGRYRVTLHLFEPDAAVKPGARLFTVSAEGRPALRGLDVVKAAGAPMTALVRTFEVAVTDDALNLAFKGEAGEALVSGIRVERVK</sequence>
<dbReference type="Pfam" id="PF02836">
    <property type="entry name" value="Glyco_hydro_2_C"/>
    <property type="match status" value="1"/>
</dbReference>
<dbReference type="Gene3D" id="2.60.120.260">
    <property type="entry name" value="Galactose-binding domain-like"/>
    <property type="match status" value="1"/>
</dbReference>
<dbReference type="SUPFAM" id="SSF49303">
    <property type="entry name" value="beta-Galactosidase/glucuronidase domain"/>
    <property type="match status" value="1"/>
</dbReference>
<dbReference type="RefSeq" id="WP_025290975.1">
    <property type="nucleotide sequence ID" value="NZ_CP006644.1"/>
</dbReference>
<dbReference type="Proteomes" id="UP000018851">
    <property type="component" value="Chromosome"/>
</dbReference>
<dbReference type="Gene3D" id="2.60.40.10">
    <property type="entry name" value="Immunoglobulins"/>
    <property type="match status" value="2"/>
</dbReference>
<evidence type="ECO:0008006" key="12">
    <source>
        <dbReference type="Google" id="ProtNLM"/>
    </source>
</evidence>
<dbReference type="SUPFAM" id="SSF51445">
    <property type="entry name" value="(Trans)glycosidases"/>
    <property type="match status" value="1"/>
</dbReference>
<dbReference type="InterPro" id="IPR006101">
    <property type="entry name" value="Glyco_hydro_2"/>
</dbReference>
<dbReference type="EMBL" id="CP006644">
    <property type="protein sequence ID" value="AHE52679.1"/>
    <property type="molecule type" value="Genomic_DNA"/>
</dbReference>
<dbReference type="PANTHER" id="PTHR42732">
    <property type="entry name" value="BETA-GALACTOSIDASE"/>
    <property type="match status" value="1"/>
</dbReference>
<keyword evidence="2" id="KW-0378">Hydrolase</keyword>